<evidence type="ECO:0008006" key="4">
    <source>
        <dbReference type="Google" id="ProtNLM"/>
    </source>
</evidence>
<feature type="region of interest" description="Disordered" evidence="1">
    <location>
        <begin position="449"/>
        <end position="478"/>
    </location>
</feature>
<feature type="compositionally biased region" description="Low complexity" evidence="1">
    <location>
        <begin position="449"/>
        <end position="466"/>
    </location>
</feature>
<comment type="caution">
    <text evidence="2">The sequence shown here is derived from an EMBL/GenBank/DDBJ whole genome shotgun (WGS) entry which is preliminary data.</text>
</comment>
<protein>
    <recommendedName>
        <fullName evidence="4">BTB domain-containing protein</fullName>
    </recommendedName>
</protein>
<keyword evidence="3" id="KW-1185">Reference proteome</keyword>
<proteinExistence type="predicted"/>
<feature type="compositionally biased region" description="Acidic residues" evidence="1">
    <location>
        <begin position="467"/>
        <end position="476"/>
    </location>
</feature>
<evidence type="ECO:0000256" key="1">
    <source>
        <dbReference type="SAM" id="MobiDB-lite"/>
    </source>
</evidence>
<accession>A0ABQ8VHV1</accession>
<sequence length="581" mass="65576">MSSRFPSTQRRPMFNALSTLLSLRNGRQLDPPLGQTYLSFEDPELYNPSIGDHCSPTMEFSSAICQRPTHPISNSSSRSNALKERFLDRFAEVISNRKGVEYVTCTVMTEHEDWMVVYASRNDGFDEKDRIFCDKFSAEMSKLFVGEHTVDEPGASLWTLLLEYYLPRLNHYNKELLALALTIRALRQISSSINDKDLKELLDSFLNVVGHPSSTLKFHRLCRLALRLHATPLAQRLIQDNLGNNGSRLWRVIGFFARLQRAHRTFLEIAQILPTVKVVLISQSDEVKPSNCALLSLSSTLRLIHQPLDSATVKRYISRAYTVPDAQQMFNHRQSKSLHVHAELQIIRYLLQAHIPIDEIVQYMGCSKRSCFMCKTFLLIFSGLGTRGCHGKLYNQWSIPEIQGIEEDTKEKLERAVIRIQDILVQEIKKPLSPRNAVFESSAGTTAVSSSRASVTSGSPGSPSESPIEDSEDSDTREEIAHQENLYEWEATPVASHQCLPVLANSGGTHNLIAGTGTRWLHHMGIADNLLFRVSEPVTLSSLSLTQALGEIWIPNKFSPELDSTFPKSRKSLRDVLLKYH</sequence>
<dbReference type="Pfam" id="PF14441">
    <property type="entry name" value="OTT_1508_deam"/>
    <property type="match status" value="1"/>
</dbReference>
<reference evidence="2" key="1">
    <citation type="submission" date="2022-08" db="EMBL/GenBank/DDBJ databases">
        <title>A Global Phylogenomic Analysis of the Shiitake Genus Lentinula.</title>
        <authorList>
            <consortium name="DOE Joint Genome Institute"/>
            <person name="Sierra-Patev S."/>
            <person name="Min B."/>
            <person name="Naranjo-Ortiz M."/>
            <person name="Looney B."/>
            <person name="Konkel Z."/>
            <person name="Slot J.C."/>
            <person name="Sakamoto Y."/>
            <person name="Steenwyk J.L."/>
            <person name="Rokas A."/>
            <person name="Carro J."/>
            <person name="Camarero S."/>
            <person name="Ferreira P."/>
            <person name="Molpeceres G."/>
            <person name="Ruiz-Duenas F.J."/>
            <person name="Serrano A."/>
            <person name="Henrissat B."/>
            <person name="Drula E."/>
            <person name="Hughes K.W."/>
            <person name="Mata J.L."/>
            <person name="Ishikawa N.K."/>
            <person name="Vargas-Isla R."/>
            <person name="Ushijima S."/>
            <person name="Smith C.A."/>
            <person name="Ahrendt S."/>
            <person name="Andreopoulos W."/>
            <person name="He G."/>
            <person name="Labutti K."/>
            <person name="Lipzen A."/>
            <person name="Ng V."/>
            <person name="Riley R."/>
            <person name="Sandor L."/>
            <person name="Barry K."/>
            <person name="Martinez A.T."/>
            <person name="Xiao Y."/>
            <person name="Gibbons J.G."/>
            <person name="Terashima K."/>
            <person name="Grigoriev I.V."/>
            <person name="Hibbett D.S."/>
        </authorList>
    </citation>
    <scope>NUCLEOTIDE SEQUENCE</scope>
    <source>
        <strain evidence="2">RHP3577 ss4</strain>
    </source>
</reference>
<dbReference type="Proteomes" id="UP001150217">
    <property type="component" value="Unassembled WGS sequence"/>
</dbReference>
<gene>
    <name evidence="2" type="ORF">C8R41DRAFT_308170</name>
</gene>
<name>A0ABQ8VHV1_9AGAR</name>
<dbReference type="EMBL" id="JANVFT010000032">
    <property type="protein sequence ID" value="KAJ4494495.1"/>
    <property type="molecule type" value="Genomic_DNA"/>
</dbReference>
<evidence type="ECO:0000313" key="2">
    <source>
        <dbReference type="EMBL" id="KAJ4494495.1"/>
    </source>
</evidence>
<evidence type="ECO:0000313" key="3">
    <source>
        <dbReference type="Proteomes" id="UP001150217"/>
    </source>
</evidence>
<dbReference type="InterPro" id="IPR027796">
    <property type="entry name" value="OTT_1508_deam-like"/>
</dbReference>
<organism evidence="2 3">
    <name type="scientific">Lentinula lateritia</name>
    <dbReference type="NCBI Taxonomy" id="40482"/>
    <lineage>
        <taxon>Eukaryota</taxon>
        <taxon>Fungi</taxon>
        <taxon>Dikarya</taxon>
        <taxon>Basidiomycota</taxon>
        <taxon>Agaricomycotina</taxon>
        <taxon>Agaricomycetes</taxon>
        <taxon>Agaricomycetidae</taxon>
        <taxon>Agaricales</taxon>
        <taxon>Marasmiineae</taxon>
        <taxon>Omphalotaceae</taxon>
        <taxon>Lentinula</taxon>
    </lineage>
</organism>